<dbReference type="BioCyc" id="JESP1508404:G14D9-12711-MONOMER"/>
<reference evidence="2 3" key="1">
    <citation type="submission" date="2014-08" db="EMBL/GenBank/DDBJ databases">
        <title>Complete genome of a marine bacteria Jeotgalibacillus malaysiensis.</title>
        <authorList>
            <person name="Yaakop A.S."/>
            <person name="Chan K.-G."/>
            <person name="Goh K.M."/>
        </authorList>
    </citation>
    <scope>NUCLEOTIDE SEQUENCE [LARGE SCALE GENOMIC DNA]</scope>
    <source>
        <strain evidence="2 3">D5</strain>
    </source>
</reference>
<dbReference type="PANTHER" id="PTHR33744">
    <property type="entry name" value="CARBOHYDRATE DIACID REGULATOR"/>
    <property type="match status" value="1"/>
</dbReference>
<protein>
    <recommendedName>
        <fullName evidence="1">GAF domain-containing protein</fullName>
    </recommendedName>
</protein>
<dbReference type="InterPro" id="IPR029016">
    <property type="entry name" value="GAF-like_dom_sf"/>
</dbReference>
<feature type="domain" description="GAF" evidence="1">
    <location>
        <begin position="22"/>
        <end position="182"/>
    </location>
</feature>
<keyword evidence="3" id="KW-1185">Reference proteome</keyword>
<dbReference type="InterPro" id="IPR003018">
    <property type="entry name" value="GAF"/>
</dbReference>
<dbReference type="SMART" id="SM00065">
    <property type="entry name" value="GAF"/>
    <property type="match status" value="1"/>
</dbReference>
<dbReference type="InterPro" id="IPR051448">
    <property type="entry name" value="CdaR-like_regulators"/>
</dbReference>
<dbReference type="HOGENOM" id="CLU_017436_1_0_9"/>
<dbReference type="STRING" id="1508404.JMA_34300"/>
<dbReference type="Gene3D" id="1.10.10.2840">
    <property type="entry name" value="PucR C-terminal helix-turn-helix domain"/>
    <property type="match status" value="1"/>
</dbReference>
<dbReference type="Pfam" id="PF13556">
    <property type="entry name" value="HTH_30"/>
    <property type="match status" value="1"/>
</dbReference>
<evidence type="ECO:0000313" key="3">
    <source>
        <dbReference type="Proteomes" id="UP000031449"/>
    </source>
</evidence>
<gene>
    <name evidence="2" type="ORF">JMA_34300</name>
</gene>
<dbReference type="Pfam" id="PF13185">
    <property type="entry name" value="GAF_2"/>
    <property type="match status" value="1"/>
</dbReference>
<proteinExistence type="predicted"/>
<dbReference type="Gene3D" id="3.30.450.40">
    <property type="match status" value="2"/>
</dbReference>
<dbReference type="InterPro" id="IPR025736">
    <property type="entry name" value="PucR_C-HTH_dom"/>
</dbReference>
<dbReference type="EMBL" id="CP009416">
    <property type="protein sequence ID" value="AJD92747.1"/>
    <property type="molecule type" value="Genomic_DNA"/>
</dbReference>
<name>A0A0B5AVK7_9BACL</name>
<organism evidence="2 3">
    <name type="scientific">Jeotgalibacillus malaysiensis</name>
    <dbReference type="NCBI Taxonomy" id="1508404"/>
    <lineage>
        <taxon>Bacteria</taxon>
        <taxon>Bacillati</taxon>
        <taxon>Bacillota</taxon>
        <taxon>Bacilli</taxon>
        <taxon>Bacillales</taxon>
        <taxon>Caryophanaceae</taxon>
        <taxon>Jeotgalibacillus</taxon>
    </lineage>
</organism>
<evidence type="ECO:0000313" key="2">
    <source>
        <dbReference type="EMBL" id="AJD92747.1"/>
    </source>
</evidence>
<sequence length="591" mass="66784">MDTEKQLRSLINSVQAMTSTLHIDEVLDQLIKEVLNVIDGSNASVLFLYDEKIGKLYAKAAAGFDMKYLKHALLEPGEGMSGKTFVSQQGRIFSTHDDTLKGMTNINEETKGYYSKARGDMEYPASAICVPLMTKKGCIGVLTVDIYDENVVFNAQDLKLLETFAVQAVIAIENATLFSKSERTQRVHEALSRVSLSQGGLEEITKTLASLVHAEVIVFNEFFDLLEASSEHASARGRLLIQQYPQELTNGMTQEKGSVCNISDDHIQERVYFFPVRTDQRAMGLICIYLDERDVLDPLDQFAIEQASMIFALEMNRRDKSSYEALTYSGYVLDQLLYGKLDKLTVKEVARTTSGVTEGRQFLLVQLTIEESLLSLKEISVKKETVLRVITRKLSQFPYKAFILDQNLDMIFMFAYPEYINESSAYERVRILFAQLVEEVRQVAGLSILIGIGRAVKQLEEVRVSANDASKCVDYLLTKNKDSSILAYFELGFQRLFLKTEARELEAYVEETIGKLKAFDQAHNGSLMITLSVYLELNQNMKQTAEALFIHVNTVKYRLKLIKEVLELNAIQGKEAFELQLAVNIDSFLEN</sequence>
<dbReference type="SUPFAM" id="SSF55781">
    <property type="entry name" value="GAF domain-like"/>
    <property type="match status" value="1"/>
</dbReference>
<evidence type="ECO:0000259" key="1">
    <source>
        <dbReference type="SMART" id="SM00065"/>
    </source>
</evidence>
<dbReference type="KEGG" id="jeo:JMA_34300"/>
<accession>A0A0B5AVK7</accession>
<dbReference type="InterPro" id="IPR042070">
    <property type="entry name" value="PucR_C-HTH_sf"/>
</dbReference>
<dbReference type="PANTHER" id="PTHR33744:SF1">
    <property type="entry name" value="DNA-BINDING TRANSCRIPTIONAL ACTIVATOR ADER"/>
    <property type="match status" value="1"/>
</dbReference>
<dbReference type="AlphaFoldDB" id="A0A0B5AVK7"/>
<dbReference type="Proteomes" id="UP000031449">
    <property type="component" value="Chromosome"/>
</dbReference>